<dbReference type="OrthoDB" id="200409at2157"/>
<dbReference type="RefSeq" id="WP_090617650.1">
    <property type="nucleotide sequence ID" value="NZ_FOFD01000003.1"/>
</dbReference>
<keyword evidence="2" id="KW-1185">Reference proteome</keyword>
<gene>
    <name evidence="1" type="ORF">SAMN04489841_2349</name>
</gene>
<reference evidence="2" key="1">
    <citation type="submission" date="2016-10" db="EMBL/GenBank/DDBJ databases">
        <authorList>
            <person name="Varghese N."/>
            <person name="Submissions S."/>
        </authorList>
    </citation>
    <scope>NUCLEOTIDE SEQUENCE [LARGE SCALE GENOMIC DNA]</scope>
    <source>
        <strain evidence="2">DSM 25055</strain>
    </source>
</reference>
<dbReference type="EMBL" id="FOFD01000003">
    <property type="protein sequence ID" value="SEQ78669.1"/>
    <property type="molecule type" value="Genomic_DNA"/>
</dbReference>
<evidence type="ECO:0008006" key="3">
    <source>
        <dbReference type="Google" id="ProtNLM"/>
    </source>
</evidence>
<dbReference type="STRING" id="1186196.SAMN04489841_2349"/>
<name>A0A1H9IVW0_9EURY</name>
<evidence type="ECO:0000313" key="2">
    <source>
        <dbReference type="Proteomes" id="UP000199114"/>
    </source>
</evidence>
<evidence type="ECO:0000313" key="1">
    <source>
        <dbReference type="EMBL" id="SEQ78669.1"/>
    </source>
</evidence>
<organism evidence="1 2">
    <name type="scientific">Natrinema salaciae</name>
    <dbReference type="NCBI Taxonomy" id="1186196"/>
    <lineage>
        <taxon>Archaea</taxon>
        <taxon>Methanobacteriati</taxon>
        <taxon>Methanobacteriota</taxon>
        <taxon>Stenosarchaea group</taxon>
        <taxon>Halobacteria</taxon>
        <taxon>Halobacteriales</taxon>
        <taxon>Natrialbaceae</taxon>
        <taxon>Natrinema</taxon>
    </lineage>
</organism>
<accession>A0A1H9IVW0</accession>
<dbReference type="AlphaFoldDB" id="A0A1H9IVW0"/>
<proteinExistence type="predicted"/>
<sequence>MQITRQLRIDVGRREVAVGTDVTVRVRDDRRQPIEGAIVSTETKSARTDDRGLCRLQFGSPGFWKLVAAKSPTDRVAYKPASTLVRVVPNAAALRPYRAIGSR</sequence>
<dbReference type="Proteomes" id="UP000199114">
    <property type="component" value="Unassembled WGS sequence"/>
</dbReference>
<protein>
    <recommendedName>
        <fullName evidence="3">Carboxypeptidase regulatory-like domain-containing protein</fullName>
    </recommendedName>
</protein>